<dbReference type="AlphaFoldDB" id="A0A543FDH2"/>
<keyword evidence="2" id="KW-1185">Reference proteome</keyword>
<dbReference type="InterPro" id="IPR036265">
    <property type="entry name" value="HIT-like_sf"/>
</dbReference>
<dbReference type="SUPFAM" id="SSF54197">
    <property type="entry name" value="HIT-like"/>
    <property type="match status" value="1"/>
</dbReference>
<evidence type="ECO:0000313" key="1">
    <source>
        <dbReference type="EMBL" id="TQM31801.1"/>
    </source>
</evidence>
<proteinExistence type="predicted"/>
<dbReference type="Gene3D" id="3.30.428.10">
    <property type="entry name" value="HIT-like"/>
    <property type="match status" value="1"/>
</dbReference>
<dbReference type="EMBL" id="VFPG01000001">
    <property type="protein sequence ID" value="TQM31801.1"/>
    <property type="molecule type" value="Genomic_DNA"/>
</dbReference>
<comment type="caution">
    <text evidence="1">The sequence shown here is derived from an EMBL/GenBank/DDBJ whole genome shotgun (WGS) entry which is preliminary data.</text>
</comment>
<keyword evidence="1" id="KW-0378">Hydrolase</keyword>
<accession>A0A543FDH2</accession>
<evidence type="ECO:0000313" key="2">
    <source>
        <dbReference type="Proteomes" id="UP000316331"/>
    </source>
</evidence>
<reference evidence="1 2" key="1">
    <citation type="submission" date="2019-06" db="EMBL/GenBank/DDBJ databases">
        <title>Sequencing the genomes of 1000 actinobacteria strains.</title>
        <authorList>
            <person name="Klenk H.-P."/>
        </authorList>
    </citation>
    <scope>NUCLEOTIDE SEQUENCE [LARGE SCALE GENOMIC DNA]</scope>
    <source>
        <strain evidence="1 2">DSM 103495</strain>
    </source>
</reference>
<dbReference type="Proteomes" id="UP000316331">
    <property type="component" value="Unassembled WGS sequence"/>
</dbReference>
<dbReference type="GO" id="GO:0016787">
    <property type="term" value="F:hydrolase activity"/>
    <property type="evidence" value="ECO:0007669"/>
    <property type="project" value="UniProtKB-KW"/>
</dbReference>
<sequence>MGTPCGICAKHRGEGPLVGPLLFADELVVVTHRPLSKGRLPGYLFVETRRHTAGVADLGDDESRAVGWAVARAARALRHELAPEHVFSAITGRTWAHFHQHVFARPTGTPDEIPWFGADEWAGAPILDDAGLDQLCARLSPYFGPPEQFP</sequence>
<protein>
    <submittedName>
        <fullName evidence="1">Diadenosine tetraphosphate (Ap4A) HIT family hydrolase</fullName>
    </submittedName>
</protein>
<name>A0A543FDH2_9NOCA</name>
<gene>
    <name evidence="1" type="ORF">FB390_3471</name>
</gene>
<organism evidence="1 2">
    <name type="scientific">Nocardia bhagyanarayanae</name>
    <dbReference type="NCBI Taxonomy" id="1215925"/>
    <lineage>
        <taxon>Bacteria</taxon>
        <taxon>Bacillati</taxon>
        <taxon>Actinomycetota</taxon>
        <taxon>Actinomycetes</taxon>
        <taxon>Mycobacteriales</taxon>
        <taxon>Nocardiaceae</taxon>
        <taxon>Nocardia</taxon>
    </lineage>
</organism>